<proteinExistence type="predicted"/>
<sequence>MPCFMKNNGAKGLFLLTLLFLFNLADELQKAKQLEKEKRYKEASVVYQKLRREKKDDKIYARELFRLYINLKDTKSAKKELAKIPIEEWGIMAKYCEEKGLSHLAQEIYAEMAKSGLKPKTELEEIYLTEAKRLLKEGKVRSAREKIREIPQETEKKLYYLAKFFFLEEEFDSSLQYTYQLARKFPKSDLRNSLYELNLLVLSSEDLEPIIRAYRFLEADEDKEAEEVLKKSSSPFAQLLLAEIYEKSKKTDWAIKLLERVISQDTTTLFASKALLQLARIYQSLNDEKKAMTILEELITRFPSSPFAPIARTQLKPEKRGGVH</sequence>
<evidence type="ECO:0000313" key="3">
    <source>
        <dbReference type="EMBL" id="HGE99822.1"/>
    </source>
</evidence>
<name>A0A7C3UXH3_UNCW3</name>
<evidence type="ECO:0000256" key="2">
    <source>
        <dbReference type="SAM" id="SignalP"/>
    </source>
</evidence>
<protein>
    <submittedName>
        <fullName evidence="3">Tetratricopeptide repeat protein</fullName>
    </submittedName>
</protein>
<dbReference type="Pfam" id="PF13174">
    <property type="entry name" value="TPR_6"/>
    <property type="match status" value="2"/>
</dbReference>
<comment type="caution">
    <text evidence="3">The sequence shown here is derived from an EMBL/GenBank/DDBJ whole genome shotgun (WGS) entry which is preliminary data.</text>
</comment>
<accession>A0A7C3UXH3</accession>
<evidence type="ECO:0000256" key="1">
    <source>
        <dbReference type="PROSITE-ProRule" id="PRU00339"/>
    </source>
</evidence>
<feature type="repeat" description="TPR" evidence="1">
    <location>
        <begin position="272"/>
        <end position="305"/>
    </location>
</feature>
<feature type="chain" id="PRO_5027543883" evidence="2">
    <location>
        <begin position="26"/>
        <end position="324"/>
    </location>
</feature>
<keyword evidence="1" id="KW-0802">TPR repeat</keyword>
<feature type="signal peptide" evidence="2">
    <location>
        <begin position="1"/>
        <end position="25"/>
    </location>
</feature>
<gene>
    <name evidence="3" type="ORF">ENX07_07140</name>
</gene>
<reference evidence="3" key="1">
    <citation type="journal article" date="2020" name="mSystems">
        <title>Genome- and Community-Level Interaction Insights into Carbon Utilization and Element Cycling Functions of Hydrothermarchaeota in Hydrothermal Sediment.</title>
        <authorList>
            <person name="Zhou Z."/>
            <person name="Liu Y."/>
            <person name="Xu W."/>
            <person name="Pan J."/>
            <person name="Luo Z.H."/>
            <person name="Li M."/>
        </authorList>
    </citation>
    <scope>NUCLEOTIDE SEQUENCE [LARGE SCALE GENOMIC DNA]</scope>
    <source>
        <strain evidence="3">SpSt-906</strain>
    </source>
</reference>
<dbReference type="SMART" id="SM00028">
    <property type="entry name" value="TPR"/>
    <property type="match status" value="3"/>
</dbReference>
<dbReference type="InterPro" id="IPR011990">
    <property type="entry name" value="TPR-like_helical_dom_sf"/>
</dbReference>
<dbReference type="EMBL" id="DTMQ01000042">
    <property type="protein sequence ID" value="HGE99822.1"/>
    <property type="molecule type" value="Genomic_DNA"/>
</dbReference>
<keyword evidence="2" id="KW-0732">Signal</keyword>
<dbReference type="InterPro" id="IPR019734">
    <property type="entry name" value="TPR_rpt"/>
</dbReference>
<dbReference type="AlphaFoldDB" id="A0A7C3UXH3"/>
<dbReference type="PROSITE" id="PS50005">
    <property type="entry name" value="TPR"/>
    <property type="match status" value="1"/>
</dbReference>
<dbReference type="SUPFAM" id="SSF48452">
    <property type="entry name" value="TPR-like"/>
    <property type="match status" value="1"/>
</dbReference>
<dbReference type="Gene3D" id="1.25.40.10">
    <property type="entry name" value="Tetratricopeptide repeat domain"/>
    <property type="match status" value="2"/>
</dbReference>
<organism evidence="3">
    <name type="scientific">candidate division WOR-3 bacterium</name>
    <dbReference type="NCBI Taxonomy" id="2052148"/>
    <lineage>
        <taxon>Bacteria</taxon>
        <taxon>Bacteria division WOR-3</taxon>
    </lineage>
</organism>